<dbReference type="EMBL" id="GGEC01059251">
    <property type="protein sequence ID" value="MBX39735.1"/>
    <property type="molecule type" value="Transcribed_RNA"/>
</dbReference>
<protein>
    <submittedName>
        <fullName evidence="1">Uncharacterized protein</fullName>
    </submittedName>
</protein>
<sequence>MLGSKRWFERGFLQLYKCSVG</sequence>
<reference evidence="1" key="1">
    <citation type="submission" date="2018-02" db="EMBL/GenBank/DDBJ databases">
        <title>Rhizophora mucronata_Transcriptome.</title>
        <authorList>
            <person name="Meera S.P."/>
            <person name="Sreeshan A."/>
            <person name="Augustine A."/>
        </authorList>
    </citation>
    <scope>NUCLEOTIDE SEQUENCE</scope>
    <source>
        <tissue evidence="1">Leaf</tissue>
    </source>
</reference>
<proteinExistence type="predicted"/>
<organism evidence="1">
    <name type="scientific">Rhizophora mucronata</name>
    <name type="common">Asiatic mangrove</name>
    <dbReference type="NCBI Taxonomy" id="61149"/>
    <lineage>
        <taxon>Eukaryota</taxon>
        <taxon>Viridiplantae</taxon>
        <taxon>Streptophyta</taxon>
        <taxon>Embryophyta</taxon>
        <taxon>Tracheophyta</taxon>
        <taxon>Spermatophyta</taxon>
        <taxon>Magnoliopsida</taxon>
        <taxon>eudicotyledons</taxon>
        <taxon>Gunneridae</taxon>
        <taxon>Pentapetalae</taxon>
        <taxon>rosids</taxon>
        <taxon>fabids</taxon>
        <taxon>Malpighiales</taxon>
        <taxon>Rhizophoraceae</taxon>
        <taxon>Rhizophora</taxon>
    </lineage>
</organism>
<name>A0A2P2NB84_RHIMU</name>
<accession>A0A2P2NB84</accession>
<dbReference type="AlphaFoldDB" id="A0A2P2NB84"/>
<evidence type="ECO:0000313" key="1">
    <source>
        <dbReference type="EMBL" id="MBX39735.1"/>
    </source>
</evidence>